<keyword evidence="17 20" id="KW-0472">Membrane</keyword>
<dbReference type="InterPro" id="IPR023616">
    <property type="entry name" value="Cyt_c_oxase-like_su1_dom"/>
</dbReference>
<reference evidence="23" key="1">
    <citation type="submission" date="2014-03" db="EMBL/GenBank/DDBJ databases">
        <authorList>
            <person name="Urmite Genomes U."/>
        </authorList>
    </citation>
    <scope>NUCLEOTIDE SEQUENCE [LARGE SCALE GENOMIC DNA]</scope>
    <source>
        <strain evidence="23">HD-03</strain>
    </source>
</reference>
<dbReference type="GO" id="GO:0005886">
    <property type="term" value="C:plasma membrane"/>
    <property type="evidence" value="ECO:0007669"/>
    <property type="project" value="UniProtKB-SubCell"/>
</dbReference>
<feature type="transmembrane region" description="Helical" evidence="20">
    <location>
        <begin position="417"/>
        <end position="442"/>
    </location>
</feature>
<evidence type="ECO:0000256" key="14">
    <source>
        <dbReference type="ARBA" id="ARBA00022989"/>
    </source>
</evidence>
<feature type="transmembrane region" description="Helical" evidence="20">
    <location>
        <begin position="345"/>
        <end position="370"/>
    </location>
</feature>
<feature type="transmembrane region" description="Helical" evidence="20">
    <location>
        <begin position="578"/>
        <end position="596"/>
    </location>
</feature>
<feature type="transmembrane region" description="Helical" evidence="20">
    <location>
        <begin position="275"/>
        <end position="296"/>
    </location>
</feature>
<dbReference type="GO" id="GO:0046872">
    <property type="term" value="F:metal ion binding"/>
    <property type="evidence" value="ECO:0007669"/>
    <property type="project" value="UniProtKB-KW"/>
</dbReference>
<organism evidence="22 23">
    <name type="scientific">Halobacillus karajensis</name>
    <dbReference type="NCBI Taxonomy" id="195088"/>
    <lineage>
        <taxon>Bacteria</taxon>
        <taxon>Bacillati</taxon>
        <taxon>Bacillota</taxon>
        <taxon>Bacilli</taxon>
        <taxon>Bacillales</taxon>
        <taxon>Bacillaceae</taxon>
        <taxon>Halobacillus</taxon>
    </lineage>
</organism>
<evidence type="ECO:0000256" key="19">
    <source>
        <dbReference type="RuleBase" id="RU000370"/>
    </source>
</evidence>
<dbReference type="InterPro" id="IPR014241">
    <property type="entry name" value="Cyt_c_oxidase_su1_bac"/>
</dbReference>
<dbReference type="EC" id="7.1.1.9" evidence="4 20"/>
<evidence type="ECO:0000313" key="22">
    <source>
        <dbReference type="EMBL" id="CDQ22338.1"/>
    </source>
</evidence>
<comment type="catalytic activity">
    <reaction evidence="18 20">
        <text>4 Fe(II)-[cytochrome c] + O2 + 8 H(+)(in) = 4 Fe(III)-[cytochrome c] + 2 H2O + 4 H(+)(out)</text>
        <dbReference type="Rhea" id="RHEA:11436"/>
        <dbReference type="Rhea" id="RHEA-COMP:10350"/>
        <dbReference type="Rhea" id="RHEA-COMP:14399"/>
        <dbReference type="ChEBI" id="CHEBI:15377"/>
        <dbReference type="ChEBI" id="CHEBI:15378"/>
        <dbReference type="ChEBI" id="CHEBI:15379"/>
        <dbReference type="ChEBI" id="CHEBI:29033"/>
        <dbReference type="ChEBI" id="CHEBI:29034"/>
        <dbReference type="EC" id="7.1.1.9"/>
    </reaction>
</comment>
<evidence type="ECO:0000256" key="16">
    <source>
        <dbReference type="ARBA" id="ARBA00023008"/>
    </source>
</evidence>
<dbReference type="InterPro" id="IPR000883">
    <property type="entry name" value="Cyt_C_Oxase_1"/>
</dbReference>
<feature type="transmembrane region" description="Helical" evidence="20">
    <location>
        <begin position="154"/>
        <end position="180"/>
    </location>
</feature>
<dbReference type="Pfam" id="PF00115">
    <property type="entry name" value="COX1"/>
    <property type="match status" value="1"/>
</dbReference>
<dbReference type="PROSITE" id="PS50855">
    <property type="entry name" value="COX1"/>
    <property type="match status" value="1"/>
</dbReference>
<evidence type="ECO:0000256" key="20">
    <source>
        <dbReference type="RuleBase" id="RU363061"/>
    </source>
</evidence>
<feature type="transmembrane region" description="Helical" evidence="20">
    <location>
        <begin position="385"/>
        <end position="405"/>
    </location>
</feature>
<feature type="transmembrane region" description="Helical" evidence="20">
    <location>
        <begin position="73"/>
        <end position="94"/>
    </location>
</feature>
<evidence type="ECO:0000256" key="5">
    <source>
        <dbReference type="ARBA" id="ARBA00015947"/>
    </source>
</evidence>
<comment type="pathway">
    <text evidence="2 20">Energy metabolism; oxidative phosphorylation.</text>
</comment>
<feature type="transmembrane region" description="Helical" evidence="20">
    <location>
        <begin position="106"/>
        <end position="128"/>
    </location>
</feature>
<evidence type="ECO:0000256" key="15">
    <source>
        <dbReference type="ARBA" id="ARBA00023004"/>
    </source>
</evidence>
<evidence type="ECO:0000256" key="8">
    <source>
        <dbReference type="ARBA" id="ARBA00022617"/>
    </source>
</evidence>
<keyword evidence="9 19" id="KW-0679">Respiratory chain</keyword>
<dbReference type="OrthoDB" id="9759913at2"/>
<evidence type="ECO:0000256" key="2">
    <source>
        <dbReference type="ARBA" id="ARBA00004673"/>
    </source>
</evidence>
<dbReference type="GO" id="GO:0004129">
    <property type="term" value="F:cytochrome-c oxidase activity"/>
    <property type="evidence" value="ECO:0007669"/>
    <property type="project" value="UniProtKB-EC"/>
</dbReference>
<proteinExistence type="inferred from homology"/>
<evidence type="ECO:0000256" key="7">
    <source>
        <dbReference type="ARBA" id="ARBA00022475"/>
    </source>
</evidence>
<keyword evidence="7 20" id="KW-1003">Cell membrane</keyword>
<evidence type="ECO:0000256" key="13">
    <source>
        <dbReference type="ARBA" id="ARBA00022982"/>
    </source>
</evidence>
<dbReference type="GO" id="GO:0015990">
    <property type="term" value="P:electron transport coupled proton transport"/>
    <property type="evidence" value="ECO:0007669"/>
    <property type="project" value="InterPro"/>
</dbReference>
<keyword evidence="15 20" id="KW-0408">Iron</keyword>
<keyword evidence="16 20" id="KW-0186">Copper</keyword>
<feature type="transmembrane region" description="Helical" evidence="20">
    <location>
        <begin position="30"/>
        <end position="53"/>
    </location>
</feature>
<keyword evidence="23" id="KW-1185">Reference proteome</keyword>
<evidence type="ECO:0000256" key="10">
    <source>
        <dbReference type="ARBA" id="ARBA00022692"/>
    </source>
</evidence>
<protein>
    <recommendedName>
        <fullName evidence="5 20">Cytochrome c oxidase subunit 1</fullName>
        <ecNumber evidence="4 20">7.1.1.9</ecNumber>
    </recommendedName>
</protein>
<keyword evidence="13 19" id="KW-0249">Electron transport</keyword>
<feature type="transmembrane region" description="Helical" evidence="20">
    <location>
        <begin position="554"/>
        <end position="572"/>
    </location>
</feature>
<dbReference type="RefSeq" id="WP_035505599.1">
    <property type="nucleotide sequence ID" value="NZ_CCDH010000002.1"/>
</dbReference>
<gene>
    <name evidence="22" type="primary">ctaD</name>
    <name evidence="22" type="ORF">BN983_00546</name>
</gene>
<keyword evidence="10 19" id="KW-0812">Transmembrane</keyword>
<evidence type="ECO:0000256" key="1">
    <source>
        <dbReference type="ARBA" id="ARBA00004651"/>
    </source>
</evidence>
<feature type="transmembrane region" description="Helical" evidence="20">
    <location>
        <begin position="308"/>
        <end position="333"/>
    </location>
</feature>
<evidence type="ECO:0000256" key="3">
    <source>
        <dbReference type="ARBA" id="ARBA00009578"/>
    </source>
</evidence>
<dbReference type="InterPro" id="IPR036927">
    <property type="entry name" value="Cyt_c_oxase-like_su1_sf"/>
</dbReference>
<dbReference type="EMBL" id="CCDI010000001">
    <property type="protein sequence ID" value="CDQ22338.1"/>
    <property type="molecule type" value="Genomic_DNA"/>
</dbReference>
<dbReference type="Proteomes" id="UP000028868">
    <property type="component" value="Unassembled WGS sequence"/>
</dbReference>
<dbReference type="CDD" id="cd01662">
    <property type="entry name" value="Ubiquinol_Oxidase_I"/>
    <property type="match status" value="1"/>
</dbReference>
<feature type="transmembrane region" description="Helical" evidence="20">
    <location>
        <begin position="243"/>
        <end position="263"/>
    </location>
</feature>
<comment type="function">
    <text evidence="20">Cytochrome c oxidase is the component of the respiratory chain that catalyzes the reduction of oxygen to water. Subunits 1-3 form the functional core of the enzyme complex. CO I is the catalytic subunit of the enzyme. Electrons originating in cytochrome c are transferred via the copper A center of subunit 2 and heme A of subunit 1 to the bimetallic center formed by heme A3 and copper B.</text>
</comment>
<dbReference type="PROSITE" id="PS00077">
    <property type="entry name" value="COX1_CUB"/>
    <property type="match status" value="1"/>
</dbReference>
<dbReference type="GO" id="GO:0020037">
    <property type="term" value="F:heme binding"/>
    <property type="evidence" value="ECO:0007669"/>
    <property type="project" value="InterPro"/>
</dbReference>
<feature type="transmembrane region" description="Helical" evidence="20">
    <location>
        <begin position="192"/>
        <end position="220"/>
    </location>
</feature>
<keyword evidence="11 20" id="KW-0479">Metal-binding</keyword>
<evidence type="ECO:0000256" key="12">
    <source>
        <dbReference type="ARBA" id="ARBA00022967"/>
    </source>
</evidence>
<name>A0A024P2Q7_9BACI</name>
<feature type="transmembrane region" description="Helical" evidence="20">
    <location>
        <begin position="462"/>
        <end position="484"/>
    </location>
</feature>
<evidence type="ECO:0000256" key="4">
    <source>
        <dbReference type="ARBA" id="ARBA00012949"/>
    </source>
</evidence>
<dbReference type="InterPro" id="IPR023615">
    <property type="entry name" value="Cyt_c_Oxase_su1_BS"/>
</dbReference>
<dbReference type="GO" id="GO:0022904">
    <property type="term" value="P:respiratory electron transport chain"/>
    <property type="evidence" value="ECO:0007669"/>
    <property type="project" value="TreeGrafter"/>
</dbReference>
<reference evidence="22 23" key="2">
    <citation type="submission" date="2014-05" db="EMBL/GenBank/DDBJ databases">
        <title>Draft genome sequence of Halobacillus karajensis HK-03.</title>
        <authorList>
            <person name="Khelaifia S."/>
            <person name="Croce O."/>
            <person name="Lagier J.C."/>
            <person name="Raoult D."/>
        </authorList>
    </citation>
    <scope>NUCLEOTIDE SEQUENCE [LARGE SCALE GENOMIC DNA]</scope>
    <source>
        <strain evidence="22 23">HD-03</strain>
    </source>
</reference>
<feature type="domain" description="Cytochrome oxidase subunit I profile" evidence="21">
    <location>
        <begin position="10"/>
        <end position="522"/>
    </location>
</feature>
<evidence type="ECO:0000259" key="21">
    <source>
        <dbReference type="PROSITE" id="PS50855"/>
    </source>
</evidence>
<dbReference type="GO" id="GO:0006119">
    <property type="term" value="P:oxidative phosphorylation"/>
    <property type="evidence" value="ECO:0007669"/>
    <property type="project" value="UniProtKB-UniPathway"/>
</dbReference>
<accession>A0A024P2Q7</accession>
<keyword evidence="12" id="KW-1278">Translocase</keyword>
<dbReference type="Gene3D" id="1.10.287.70">
    <property type="match status" value="1"/>
</dbReference>
<comment type="subcellular location">
    <subcellularLocation>
        <location evidence="1 20">Cell membrane</location>
        <topology evidence="1 20">Multi-pass membrane protein</topology>
    </subcellularLocation>
</comment>
<keyword evidence="6 19" id="KW-0813">Transport</keyword>
<dbReference type="PANTHER" id="PTHR10422:SF44">
    <property type="entry name" value="CYTOCHROME C OXIDASE SUBUNIT 1"/>
    <property type="match status" value="1"/>
</dbReference>
<dbReference type="PRINTS" id="PR01165">
    <property type="entry name" value="CYCOXIDASEI"/>
</dbReference>
<keyword evidence="8 19" id="KW-0349">Heme</keyword>
<evidence type="ECO:0000256" key="18">
    <source>
        <dbReference type="ARBA" id="ARBA00047816"/>
    </source>
</evidence>
<dbReference type="PANTHER" id="PTHR10422">
    <property type="entry name" value="CYTOCHROME C OXIDASE SUBUNIT 1"/>
    <property type="match status" value="1"/>
</dbReference>
<dbReference type="SUPFAM" id="SSF81442">
    <property type="entry name" value="Cytochrome c oxidase subunit I-like"/>
    <property type="match status" value="1"/>
</dbReference>
<dbReference type="UniPathway" id="UPA00705"/>
<evidence type="ECO:0000256" key="11">
    <source>
        <dbReference type="ARBA" id="ARBA00022723"/>
    </source>
</evidence>
<dbReference type="NCBIfam" id="TIGR02891">
    <property type="entry name" value="CtaD_CoxA"/>
    <property type="match status" value="1"/>
</dbReference>
<sequence length="623" mass="68873">MSTAVAQKRGLGAVIWDYLTTVDHKKIAHLYLVAGGLFFLIGGLEAMIIRIQLMKPDNNFISAGLYNEMITMHGTTMIFLAAMPLIFALMNAVVPLQIGARDVAFPFLNSLGFWLFLFGGLMLNVSWFTGGAPDAGWTNYAPLSTISPGHGVDYYVMGLQISGAGTLIGGINFLVTIVNMRAPGMTYMRMPLFTWSTFVTSTLILFAFPALTVGLFLMMFDRMFGSAFFDVGLGGNAIIWEHLFWIFGHPEVYILILPLFGAFSDIFSTFSKKRLFGYSAMVFATVLIGFLGFMVWAHHMFTVGMGPIANSIFAVATMAIAVPTGIKIFNWLFTMWGGQIKMTSAMLWSVAFIPSFTIGGMTGVMLAAAAADYQYHDTYFVVGHFHYVIVGGVVFGLFASLHYWWPKMFGKVLNEKLGKLAFWPFFIGFHLTFFIQHFLGLMGMPRRYWVFQEGQGLATGNIISTAGAFLMALGTIIFLINVIYTSVKEKKVSGDPWGGRTLEWSIPSPPPHYNFVQTPLVRGLDPLWVEKMDGKEGMTPAEPLGDIHMPNASILPFTISLGLFIAGFGFIYQVDDPTWLIAVFAGMAITLGSMLTRSLKDDLGHHIHKEELEEDIKKGVGKS</sequence>
<comment type="similarity">
    <text evidence="3 19">Belongs to the heme-copper respiratory oxidase family.</text>
</comment>
<dbReference type="Gene3D" id="1.20.210.10">
    <property type="entry name" value="Cytochrome c oxidase-like, subunit I domain"/>
    <property type="match status" value="1"/>
</dbReference>
<evidence type="ECO:0000256" key="17">
    <source>
        <dbReference type="ARBA" id="ARBA00023136"/>
    </source>
</evidence>
<evidence type="ECO:0000256" key="6">
    <source>
        <dbReference type="ARBA" id="ARBA00022448"/>
    </source>
</evidence>
<evidence type="ECO:0000256" key="9">
    <source>
        <dbReference type="ARBA" id="ARBA00022660"/>
    </source>
</evidence>
<dbReference type="AlphaFoldDB" id="A0A024P2Q7"/>
<dbReference type="FunFam" id="1.20.210.10:FF:000006">
    <property type="entry name" value="Cytochrome c oxidase subunit 1"/>
    <property type="match status" value="1"/>
</dbReference>
<keyword evidence="14 20" id="KW-1133">Transmembrane helix</keyword>
<comment type="caution">
    <text evidence="22">The sequence shown here is derived from an EMBL/GenBank/DDBJ whole genome shotgun (WGS) entry which is preliminary data.</text>
</comment>
<evidence type="ECO:0000313" key="23">
    <source>
        <dbReference type="Proteomes" id="UP000028868"/>
    </source>
</evidence>